<keyword evidence="1" id="KW-0732">Signal</keyword>
<proteinExistence type="predicted"/>
<dbReference type="AlphaFoldDB" id="A0A0A9HL67"/>
<evidence type="ECO:0000256" key="1">
    <source>
        <dbReference type="SAM" id="SignalP"/>
    </source>
</evidence>
<dbReference type="EMBL" id="GBRH01160394">
    <property type="protein sequence ID" value="JAE37502.1"/>
    <property type="molecule type" value="Transcribed_RNA"/>
</dbReference>
<accession>A0A0A9HL67</accession>
<feature type="signal peptide" evidence="1">
    <location>
        <begin position="1"/>
        <end position="24"/>
    </location>
</feature>
<feature type="chain" id="PRO_5002063065" description="Secreted protein" evidence="1">
    <location>
        <begin position="25"/>
        <end position="93"/>
    </location>
</feature>
<reference evidence="2" key="2">
    <citation type="journal article" date="2015" name="Data Brief">
        <title>Shoot transcriptome of the giant reed, Arundo donax.</title>
        <authorList>
            <person name="Barrero R.A."/>
            <person name="Guerrero F.D."/>
            <person name="Moolhuijzen P."/>
            <person name="Goolsby J.A."/>
            <person name="Tidwell J."/>
            <person name="Bellgard S.E."/>
            <person name="Bellgard M.I."/>
        </authorList>
    </citation>
    <scope>NUCLEOTIDE SEQUENCE</scope>
    <source>
        <tissue evidence="2">Shoot tissue taken approximately 20 cm above the soil surface</tissue>
    </source>
</reference>
<evidence type="ECO:0000313" key="2">
    <source>
        <dbReference type="EMBL" id="JAE37502.1"/>
    </source>
</evidence>
<organism evidence="2">
    <name type="scientific">Arundo donax</name>
    <name type="common">Giant reed</name>
    <name type="synonym">Donax arundinaceus</name>
    <dbReference type="NCBI Taxonomy" id="35708"/>
    <lineage>
        <taxon>Eukaryota</taxon>
        <taxon>Viridiplantae</taxon>
        <taxon>Streptophyta</taxon>
        <taxon>Embryophyta</taxon>
        <taxon>Tracheophyta</taxon>
        <taxon>Spermatophyta</taxon>
        <taxon>Magnoliopsida</taxon>
        <taxon>Liliopsida</taxon>
        <taxon>Poales</taxon>
        <taxon>Poaceae</taxon>
        <taxon>PACMAD clade</taxon>
        <taxon>Arundinoideae</taxon>
        <taxon>Arundineae</taxon>
        <taxon>Arundo</taxon>
    </lineage>
</organism>
<name>A0A0A9HL67_ARUDO</name>
<protein>
    <recommendedName>
        <fullName evidence="3">Secreted protein</fullName>
    </recommendedName>
</protein>
<reference evidence="2" key="1">
    <citation type="submission" date="2014-09" db="EMBL/GenBank/DDBJ databases">
        <authorList>
            <person name="Magalhaes I.L.F."/>
            <person name="Oliveira U."/>
            <person name="Santos F.R."/>
            <person name="Vidigal T.H.D.A."/>
            <person name="Brescovit A.D."/>
            <person name="Santos A.J."/>
        </authorList>
    </citation>
    <scope>NUCLEOTIDE SEQUENCE</scope>
    <source>
        <tissue evidence="2">Shoot tissue taken approximately 20 cm above the soil surface</tissue>
    </source>
</reference>
<sequence>MAWAGRIPHFLWGSPLLLVCYGWSKYCGQSHLSSACQFVDSICLHPRRSALGAEPLLAPKIAWPRRWSRVDESARGTMAGSNASWISRLVLLL</sequence>
<evidence type="ECO:0008006" key="3">
    <source>
        <dbReference type="Google" id="ProtNLM"/>
    </source>
</evidence>